<feature type="signal peptide" evidence="1">
    <location>
        <begin position="1"/>
        <end position="18"/>
    </location>
</feature>
<dbReference type="Proteomes" id="UP000249577">
    <property type="component" value="Unassembled WGS sequence"/>
</dbReference>
<feature type="chain" id="PRO_5015948906" description="Rhodanese domain-containing protein" evidence="1">
    <location>
        <begin position="19"/>
        <end position="191"/>
    </location>
</feature>
<dbReference type="Gene3D" id="3.40.250.10">
    <property type="entry name" value="Rhodanese-like domain"/>
    <property type="match status" value="1"/>
</dbReference>
<proteinExistence type="predicted"/>
<reference evidence="3 4" key="1">
    <citation type="submission" date="2017-08" db="EMBL/GenBank/DDBJ databases">
        <title>Infants hospitalized years apart are colonized by the same room-sourced microbial strains.</title>
        <authorList>
            <person name="Brooks B."/>
            <person name="Olm M.R."/>
            <person name="Firek B.A."/>
            <person name="Baker R."/>
            <person name="Thomas B.C."/>
            <person name="Morowitz M.J."/>
            <person name="Banfield J.F."/>
        </authorList>
    </citation>
    <scope>NUCLEOTIDE SEQUENCE [LARGE SCALE GENOMIC DNA]</scope>
    <source>
        <strain evidence="3">S2_005_003_R2_43</strain>
    </source>
</reference>
<evidence type="ECO:0000259" key="2">
    <source>
        <dbReference type="PROSITE" id="PS50206"/>
    </source>
</evidence>
<accession>A0A2W5MHP1</accession>
<evidence type="ECO:0000256" key="1">
    <source>
        <dbReference type="SAM" id="SignalP"/>
    </source>
</evidence>
<evidence type="ECO:0000313" key="3">
    <source>
        <dbReference type="EMBL" id="PZQ12910.1"/>
    </source>
</evidence>
<dbReference type="AlphaFoldDB" id="A0A2W5MHP1"/>
<name>A0A2W5MHP1_ANCNO</name>
<dbReference type="InterPro" id="IPR036873">
    <property type="entry name" value="Rhodanese-like_dom_sf"/>
</dbReference>
<dbReference type="NCBIfam" id="TIGR03865">
    <property type="entry name" value="PQQ_CXXCW"/>
    <property type="match status" value="1"/>
</dbReference>
<organism evidence="3 4">
    <name type="scientific">Ancylobacter novellus</name>
    <name type="common">Thiobacillus novellus</name>
    <dbReference type="NCBI Taxonomy" id="921"/>
    <lineage>
        <taxon>Bacteria</taxon>
        <taxon>Pseudomonadati</taxon>
        <taxon>Pseudomonadota</taxon>
        <taxon>Alphaproteobacteria</taxon>
        <taxon>Hyphomicrobiales</taxon>
        <taxon>Xanthobacteraceae</taxon>
        <taxon>Ancylobacter</taxon>
    </lineage>
</organism>
<gene>
    <name evidence="3" type="ORF">DI565_14600</name>
</gene>
<dbReference type="Pfam" id="PF00581">
    <property type="entry name" value="Rhodanese"/>
    <property type="match status" value="1"/>
</dbReference>
<keyword evidence="1" id="KW-0732">Signal</keyword>
<comment type="caution">
    <text evidence="3">The sequence shown here is derived from an EMBL/GenBank/DDBJ whole genome shotgun (WGS) entry which is preliminary data.</text>
</comment>
<dbReference type="CDD" id="cd00158">
    <property type="entry name" value="RHOD"/>
    <property type="match status" value="1"/>
</dbReference>
<dbReference type="PROSITE" id="PS50206">
    <property type="entry name" value="RHODANESE_3"/>
    <property type="match status" value="1"/>
</dbReference>
<dbReference type="EMBL" id="QFPN01000008">
    <property type="protein sequence ID" value="PZQ12910.1"/>
    <property type="molecule type" value="Genomic_DNA"/>
</dbReference>
<dbReference type="SUPFAM" id="SSF52821">
    <property type="entry name" value="Rhodanese/Cell cycle control phosphatase"/>
    <property type="match status" value="1"/>
</dbReference>
<protein>
    <recommendedName>
        <fullName evidence="2">Rhodanese domain-containing protein</fullName>
    </recommendedName>
</protein>
<sequence length="191" mass="20692">MNRALAAAAILIATAASAAEFDAATGYRTDRYRAPVDRPLEGGATATLAKVDRLVRDENAALVDVMPARAGFDPETGAWRLVEERRNIPGSVWLPEVGRGTLEPRIAAYFEASLARISGARTDRPLIFYCMADCWMSWNAVKRAASLGYERLYRFEEGTDGWRDAGRPLVAGDPWPVPPLAPDVASGGAAR</sequence>
<evidence type="ECO:0000313" key="4">
    <source>
        <dbReference type="Proteomes" id="UP000249577"/>
    </source>
</evidence>
<dbReference type="InterPro" id="IPR022376">
    <property type="entry name" value="PQQ_CXXCW"/>
</dbReference>
<dbReference type="InterPro" id="IPR001763">
    <property type="entry name" value="Rhodanese-like_dom"/>
</dbReference>
<feature type="domain" description="Rhodanese" evidence="2">
    <location>
        <begin position="88"/>
        <end position="171"/>
    </location>
</feature>